<keyword evidence="4" id="KW-1185">Reference proteome</keyword>
<feature type="transmembrane region" description="Helical" evidence="2">
    <location>
        <begin position="33"/>
        <end position="54"/>
    </location>
</feature>
<gene>
    <name evidence="3" type="ORF">JW886_03160</name>
</gene>
<keyword evidence="2" id="KW-0812">Transmembrane</keyword>
<proteinExistence type="predicted"/>
<name>A0AA45KHC7_9LACT</name>
<feature type="region of interest" description="Disordered" evidence="1">
    <location>
        <begin position="1"/>
        <end position="28"/>
    </location>
</feature>
<evidence type="ECO:0000256" key="1">
    <source>
        <dbReference type="SAM" id="MobiDB-lite"/>
    </source>
</evidence>
<dbReference type="KEGG" id="lti:JW886_03160"/>
<dbReference type="RefSeq" id="WP_082272281.1">
    <property type="nucleotide sequence ID" value="NZ_BNDT01000002.1"/>
</dbReference>
<reference evidence="3 4" key="1">
    <citation type="submission" date="2021-02" db="EMBL/GenBank/DDBJ databases">
        <title>Complete genome sequence of Lactococcus lactis strain K_LL004.</title>
        <authorList>
            <person name="Kim H.B."/>
        </authorList>
    </citation>
    <scope>NUCLEOTIDE SEQUENCE [LARGE SCALE GENOMIC DNA]</scope>
    <source>
        <strain evidence="3 4">K_LL004</strain>
    </source>
</reference>
<sequence length="219" mass="24785">MENQETQARKTRKMNPKPSKEKKEPTSKSKNPIWKWLFLILLAINLAGVLFVAVRVMMPRDQAVLTQKQTSTSDQKVAQITSTTEQLNELINSYLEPYQTDEMSYKFYISEQEAVLEASYQLFGTKIPLYIYFEPLALADGSVSLSVKSISAGNLSLPTSDILAMLKSYNLPNFVQVDSKNSQLIINLPKVKLASDLYLKANQIDLVKGNFVFDFMKKA</sequence>
<dbReference type="EMBL" id="CP070872">
    <property type="protein sequence ID" value="QSE77274.1"/>
    <property type="molecule type" value="Genomic_DNA"/>
</dbReference>
<accession>A0AA45KHC7</accession>
<dbReference type="InterPro" id="IPR018672">
    <property type="entry name" value="DUF2140"/>
</dbReference>
<keyword evidence="2" id="KW-0472">Membrane</keyword>
<evidence type="ECO:0000256" key="2">
    <source>
        <dbReference type="SAM" id="Phobius"/>
    </source>
</evidence>
<organism evidence="3 4">
    <name type="scientific">Lactococcus taiwanensis</name>
    <dbReference type="NCBI Taxonomy" id="1151742"/>
    <lineage>
        <taxon>Bacteria</taxon>
        <taxon>Bacillati</taxon>
        <taxon>Bacillota</taxon>
        <taxon>Bacilli</taxon>
        <taxon>Lactobacillales</taxon>
        <taxon>Streptococcaceae</taxon>
        <taxon>Lactococcus</taxon>
    </lineage>
</organism>
<dbReference type="AlphaFoldDB" id="A0AA45KHC7"/>
<dbReference type="Pfam" id="PF09911">
    <property type="entry name" value="DUF2140"/>
    <property type="match status" value="1"/>
</dbReference>
<evidence type="ECO:0000313" key="3">
    <source>
        <dbReference type="EMBL" id="QSE77274.1"/>
    </source>
</evidence>
<keyword evidence="2" id="KW-1133">Transmembrane helix</keyword>
<dbReference type="Proteomes" id="UP000663608">
    <property type="component" value="Chromosome"/>
</dbReference>
<protein>
    <submittedName>
        <fullName evidence="3">DUF2140 family protein</fullName>
    </submittedName>
</protein>
<feature type="compositionally biased region" description="Basic and acidic residues" evidence="1">
    <location>
        <begin position="18"/>
        <end position="27"/>
    </location>
</feature>
<evidence type="ECO:0000313" key="4">
    <source>
        <dbReference type="Proteomes" id="UP000663608"/>
    </source>
</evidence>